<sequence>MDITVIAIQNGDSRAFKELYETMKHRVYTYAYRFFRSKELAEEIVQDVFMQIWKYRERIDPEKNIEAYIFQIARNHIYNKLKQIAHHERYVGHVFYHYANSDNGVEDLLNYKELQEIYEEAVRKLPARRQLIFRLSRTEFLSHDEIAEQLCISKNTVKDQIVKSLKFIKHYMHTHAELTMAVLACALFAAGV</sequence>
<dbReference type="SUPFAM" id="SSF88659">
    <property type="entry name" value="Sigma3 and sigma4 domains of RNA polymerase sigma factors"/>
    <property type="match status" value="1"/>
</dbReference>
<organism evidence="9 10">
    <name type="scientific">Olivibacter ginsenosidimutans</name>
    <dbReference type="NCBI Taxonomy" id="1176537"/>
    <lineage>
        <taxon>Bacteria</taxon>
        <taxon>Pseudomonadati</taxon>
        <taxon>Bacteroidota</taxon>
        <taxon>Sphingobacteriia</taxon>
        <taxon>Sphingobacteriales</taxon>
        <taxon>Sphingobacteriaceae</taxon>
        <taxon>Olivibacter</taxon>
    </lineage>
</organism>
<evidence type="ECO:0000256" key="2">
    <source>
        <dbReference type="ARBA" id="ARBA00023015"/>
    </source>
</evidence>
<dbReference type="Pfam" id="PF04542">
    <property type="entry name" value="Sigma70_r2"/>
    <property type="match status" value="1"/>
</dbReference>
<evidence type="ECO:0000256" key="5">
    <source>
        <dbReference type="ARBA" id="ARBA00023163"/>
    </source>
</evidence>
<dbReference type="PANTHER" id="PTHR43133">
    <property type="entry name" value="RNA POLYMERASE ECF-TYPE SIGMA FACTO"/>
    <property type="match status" value="1"/>
</dbReference>
<dbReference type="InterPro" id="IPR013325">
    <property type="entry name" value="RNA_pol_sigma_r2"/>
</dbReference>
<dbReference type="NCBIfam" id="TIGR02985">
    <property type="entry name" value="Sig70_bacteroi1"/>
    <property type="match status" value="1"/>
</dbReference>
<feature type="domain" description="RNA polymerase sigma-70 region 2" evidence="7">
    <location>
        <begin position="19"/>
        <end position="83"/>
    </location>
</feature>
<proteinExistence type="inferred from homology"/>
<comment type="similarity">
    <text evidence="1 6">Belongs to the sigma-70 factor family. ECF subfamily.</text>
</comment>
<dbReference type="InterPro" id="IPR007627">
    <property type="entry name" value="RNA_pol_sigma70_r2"/>
</dbReference>
<protein>
    <recommendedName>
        <fullName evidence="6">RNA polymerase sigma factor</fullName>
    </recommendedName>
</protein>
<evidence type="ECO:0000259" key="7">
    <source>
        <dbReference type="Pfam" id="PF04542"/>
    </source>
</evidence>
<gene>
    <name evidence="9" type="ORF">GCM10023231_34360</name>
</gene>
<evidence type="ECO:0000259" key="8">
    <source>
        <dbReference type="Pfam" id="PF08281"/>
    </source>
</evidence>
<dbReference type="Gene3D" id="1.10.1740.10">
    <property type="match status" value="1"/>
</dbReference>
<dbReference type="InterPro" id="IPR000838">
    <property type="entry name" value="RNA_pol_sigma70_ECF_CS"/>
</dbReference>
<evidence type="ECO:0000313" key="9">
    <source>
        <dbReference type="EMBL" id="GAA4802522.1"/>
    </source>
</evidence>
<accession>A0ABP9BYW1</accession>
<evidence type="ECO:0000256" key="3">
    <source>
        <dbReference type="ARBA" id="ARBA00023082"/>
    </source>
</evidence>
<name>A0ABP9BYW1_9SPHI</name>
<dbReference type="PANTHER" id="PTHR43133:SF46">
    <property type="entry name" value="RNA POLYMERASE SIGMA-70 FACTOR ECF SUBFAMILY"/>
    <property type="match status" value="1"/>
</dbReference>
<evidence type="ECO:0000256" key="1">
    <source>
        <dbReference type="ARBA" id="ARBA00010641"/>
    </source>
</evidence>
<dbReference type="NCBIfam" id="TIGR02937">
    <property type="entry name" value="sigma70-ECF"/>
    <property type="match status" value="1"/>
</dbReference>
<dbReference type="InterPro" id="IPR014284">
    <property type="entry name" value="RNA_pol_sigma-70_dom"/>
</dbReference>
<dbReference type="InterPro" id="IPR036388">
    <property type="entry name" value="WH-like_DNA-bd_sf"/>
</dbReference>
<feature type="domain" description="RNA polymerase sigma factor 70 region 4 type 2" evidence="8">
    <location>
        <begin position="116"/>
        <end position="167"/>
    </location>
</feature>
<dbReference type="Proteomes" id="UP001501411">
    <property type="component" value="Unassembled WGS sequence"/>
</dbReference>
<keyword evidence="3 6" id="KW-0731">Sigma factor</keyword>
<comment type="caution">
    <text evidence="9">The sequence shown here is derived from an EMBL/GenBank/DDBJ whole genome shotgun (WGS) entry which is preliminary data.</text>
</comment>
<keyword evidence="10" id="KW-1185">Reference proteome</keyword>
<evidence type="ECO:0000256" key="4">
    <source>
        <dbReference type="ARBA" id="ARBA00023125"/>
    </source>
</evidence>
<dbReference type="SUPFAM" id="SSF88946">
    <property type="entry name" value="Sigma2 domain of RNA polymerase sigma factors"/>
    <property type="match status" value="1"/>
</dbReference>
<evidence type="ECO:0000256" key="6">
    <source>
        <dbReference type="RuleBase" id="RU000716"/>
    </source>
</evidence>
<dbReference type="InterPro" id="IPR013324">
    <property type="entry name" value="RNA_pol_sigma_r3/r4-like"/>
</dbReference>
<dbReference type="Gene3D" id="1.10.10.10">
    <property type="entry name" value="Winged helix-like DNA-binding domain superfamily/Winged helix DNA-binding domain"/>
    <property type="match status" value="1"/>
</dbReference>
<dbReference type="RefSeq" id="WP_345233633.1">
    <property type="nucleotide sequence ID" value="NZ_BAABIQ010000042.1"/>
</dbReference>
<keyword evidence="5 6" id="KW-0804">Transcription</keyword>
<dbReference type="Pfam" id="PF08281">
    <property type="entry name" value="Sigma70_r4_2"/>
    <property type="match status" value="1"/>
</dbReference>
<dbReference type="EMBL" id="BAABIQ010000042">
    <property type="protein sequence ID" value="GAA4802522.1"/>
    <property type="molecule type" value="Genomic_DNA"/>
</dbReference>
<keyword evidence="4 6" id="KW-0238">DNA-binding</keyword>
<evidence type="ECO:0000313" key="10">
    <source>
        <dbReference type="Proteomes" id="UP001501411"/>
    </source>
</evidence>
<dbReference type="InterPro" id="IPR039425">
    <property type="entry name" value="RNA_pol_sigma-70-like"/>
</dbReference>
<dbReference type="PROSITE" id="PS01063">
    <property type="entry name" value="SIGMA70_ECF"/>
    <property type="match status" value="1"/>
</dbReference>
<dbReference type="InterPro" id="IPR013249">
    <property type="entry name" value="RNA_pol_sigma70_r4_t2"/>
</dbReference>
<keyword evidence="2 6" id="KW-0805">Transcription regulation</keyword>
<reference evidence="10" key="1">
    <citation type="journal article" date="2019" name="Int. J. Syst. Evol. Microbiol.">
        <title>The Global Catalogue of Microorganisms (GCM) 10K type strain sequencing project: providing services to taxonomists for standard genome sequencing and annotation.</title>
        <authorList>
            <consortium name="The Broad Institute Genomics Platform"/>
            <consortium name="The Broad Institute Genome Sequencing Center for Infectious Disease"/>
            <person name="Wu L."/>
            <person name="Ma J."/>
        </authorList>
    </citation>
    <scope>NUCLEOTIDE SEQUENCE [LARGE SCALE GENOMIC DNA]</scope>
    <source>
        <strain evidence="10">JCM 18200</strain>
    </source>
</reference>
<dbReference type="InterPro" id="IPR014327">
    <property type="entry name" value="RNA_pol_sigma70_bacteroid"/>
</dbReference>